<dbReference type="InterPro" id="IPR011333">
    <property type="entry name" value="SKP1/BTB/POZ_sf"/>
</dbReference>
<dbReference type="InterPro" id="IPR043136">
    <property type="entry name" value="B30.2/SPRY_sf"/>
</dbReference>
<feature type="domain" description="BTB" evidence="2">
    <location>
        <begin position="98"/>
        <end position="169"/>
    </location>
</feature>
<dbReference type="PROSITE" id="PS50097">
    <property type="entry name" value="BTB"/>
    <property type="match status" value="1"/>
</dbReference>
<dbReference type="Pfam" id="PF07707">
    <property type="entry name" value="BACK"/>
    <property type="match status" value="1"/>
</dbReference>
<dbReference type="SMART" id="SM00225">
    <property type="entry name" value="BTB"/>
    <property type="match status" value="1"/>
</dbReference>
<dbReference type="Gene3D" id="2.60.120.920">
    <property type="match status" value="1"/>
</dbReference>
<dbReference type="PROSITE" id="PS50188">
    <property type="entry name" value="B302_SPRY"/>
    <property type="match status" value="1"/>
</dbReference>
<comment type="caution">
    <text evidence="4">The sequence shown here is derived from an EMBL/GenBank/DDBJ whole genome shotgun (WGS) entry which is preliminary data.</text>
</comment>
<organism evidence="4 5">
    <name type="scientific">Halteria grandinella</name>
    <dbReference type="NCBI Taxonomy" id="5974"/>
    <lineage>
        <taxon>Eukaryota</taxon>
        <taxon>Sar</taxon>
        <taxon>Alveolata</taxon>
        <taxon>Ciliophora</taxon>
        <taxon>Intramacronucleata</taxon>
        <taxon>Spirotrichea</taxon>
        <taxon>Stichotrichia</taxon>
        <taxon>Sporadotrichida</taxon>
        <taxon>Halteriidae</taxon>
        <taxon>Halteria</taxon>
    </lineage>
</organism>
<dbReference type="Gene3D" id="3.30.710.10">
    <property type="entry name" value="Potassium Channel Kv1.1, Chain A"/>
    <property type="match status" value="1"/>
</dbReference>
<feature type="compositionally biased region" description="Low complexity" evidence="1">
    <location>
        <begin position="10"/>
        <end position="25"/>
    </location>
</feature>
<dbReference type="Gene3D" id="1.25.40.420">
    <property type="match status" value="1"/>
</dbReference>
<dbReference type="CDD" id="cd11709">
    <property type="entry name" value="SPRY"/>
    <property type="match status" value="1"/>
</dbReference>
<dbReference type="InterPro" id="IPR001870">
    <property type="entry name" value="B30.2/SPRY"/>
</dbReference>
<evidence type="ECO:0008006" key="6">
    <source>
        <dbReference type="Google" id="ProtNLM"/>
    </source>
</evidence>
<dbReference type="SUPFAM" id="SSF54695">
    <property type="entry name" value="POZ domain"/>
    <property type="match status" value="1"/>
</dbReference>
<dbReference type="Pfam" id="PF00651">
    <property type="entry name" value="BTB"/>
    <property type="match status" value="1"/>
</dbReference>
<dbReference type="SMART" id="SM00449">
    <property type="entry name" value="SPRY"/>
    <property type="match status" value="1"/>
</dbReference>
<dbReference type="AlphaFoldDB" id="A0A8J8NSN0"/>
<accession>A0A8J8NSN0</accession>
<dbReference type="OrthoDB" id="307300at2759"/>
<sequence>MEGSSSLNRQGQPPATPTSTTSSQPYLEQSQLQPEIVLPASSGGGAGFLRNAAPQMQEGAGQEESKDGDDITNFKYKVDNPAMVSRNLKRILFAEEFSDVVIVPGMSPYQERICAHRQILAASSDVFAKMLYGPFVEGSKREITIPNIQPRILKCLLQFIYTGFVQIDTDILVPLIQAADQYSVLGAKDEFGRAAQTFMQKAASHQDPKCIAQVLKLLYDAYLVDLPEIMRMCLEFIDQHTVEVLESESVLSLHKDLMALIVKRDTLYDGLEEIQLYLACLRWARGYGKLDCNDEKMFDISTIQEDQRADLKEILKYVRIPLIPAEIIISKIQPSQLIDMEDLYQAMAFQAAPDCFKGDRSDKFRHRNGSEVPWSWAKDFHGPHIILSNNYKTAHGCHYDWEKIVGNVTWRSGTHKFEIQIELNMLASSNTWQIIVGVAQQPVNLQSHLGSSPKEWGMMCLSGQKVNKNQPEEYTSGSRRGDVIGVIVDLNTGRLEFTRNGVSLGIAYENVKGPISPCISLLKGQKITLINTMVKPVPVQNQLQVMIPGRNV</sequence>
<dbReference type="InterPro" id="IPR013320">
    <property type="entry name" value="ConA-like_dom_sf"/>
</dbReference>
<dbReference type="SUPFAM" id="SSF49899">
    <property type="entry name" value="Concanavalin A-like lectins/glucanases"/>
    <property type="match status" value="1"/>
</dbReference>
<feature type="region of interest" description="Disordered" evidence="1">
    <location>
        <begin position="1"/>
        <end position="50"/>
    </location>
</feature>
<dbReference type="Proteomes" id="UP000785679">
    <property type="component" value="Unassembled WGS sequence"/>
</dbReference>
<dbReference type="InterPro" id="IPR003877">
    <property type="entry name" value="SPRY_dom"/>
</dbReference>
<dbReference type="CDD" id="cd18186">
    <property type="entry name" value="BTB_POZ_ZBTB_KLHL-like"/>
    <property type="match status" value="1"/>
</dbReference>
<evidence type="ECO:0000313" key="4">
    <source>
        <dbReference type="EMBL" id="TNV80847.1"/>
    </source>
</evidence>
<dbReference type="Pfam" id="PF00622">
    <property type="entry name" value="SPRY"/>
    <property type="match status" value="1"/>
</dbReference>
<evidence type="ECO:0000313" key="5">
    <source>
        <dbReference type="Proteomes" id="UP000785679"/>
    </source>
</evidence>
<evidence type="ECO:0000259" key="3">
    <source>
        <dbReference type="PROSITE" id="PS50188"/>
    </source>
</evidence>
<evidence type="ECO:0000256" key="1">
    <source>
        <dbReference type="SAM" id="MobiDB-lite"/>
    </source>
</evidence>
<keyword evidence="5" id="KW-1185">Reference proteome</keyword>
<proteinExistence type="predicted"/>
<gene>
    <name evidence="4" type="ORF">FGO68_gene10858</name>
</gene>
<dbReference type="EMBL" id="RRYP01006938">
    <property type="protein sequence ID" value="TNV80847.1"/>
    <property type="molecule type" value="Genomic_DNA"/>
</dbReference>
<dbReference type="PANTHER" id="PTHR45774">
    <property type="entry name" value="BTB/POZ DOMAIN-CONTAINING"/>
    <property type="match status" value="1"/>
</dbReference>
<feature type="domain" description="B30.2/SPRY" evidence="3">
    <location>
        <begin position="354"/>
        <end position="537"/>
    </location>
</feature>
<evidence type="ECO:0000259" key="2">
    <source>
        <dbReference type="PROSITE" id="PS50097"/>
    </source>
</evidence>
<name>A0A8J8NSN0_HALGN</name>
<protein>
    <recommendedName>
        <fullName evidence="6">BTB/POZ domain-containing protein</fullName>
    </recommendedName>
</protein>
<dbReference type="SMART" id="SM00875">
    <property type="entry name" value="BACK"/>
    <property type="match status" value="1"/>
</dbReference>
<reference evidence="4" key="1">
    <citation type="submission" date="2019-06" db="EMBL/GenBank/DDBJ databases">
        <authorList>
            <person name="Zheng W."/>
        </authorList>
    </citation>
    <scope>NUCLEOTIDE SEQUENCE</scope>
    <source>
        <strain evidence="4">QDHG01</strain>
    </source>
</reference>
<dbReference type="InterPro" id="IPR000210">
    <property type="entry name" value="BTB/POZ_dom"/>
</dbReference>
<dbReference type="InterPro" id="IPR011705">
    <property type="entry name" value="BACK"/>
</dbReference>
<dbReference type="PANTHER" id="PTHR45774:SF3">
    <property type="entry name" value="BTB (POZ) DOMAIN-CONTAINING 2B-RELATED"/>
    <property type="match status" value="1"/>
</dbReference>